<feature type="compositionally biased region" description="Basic and acidic residues" evidence="1">
    <location>
        <begin position="32"/>
        <end position="52"/>
    </location>
</feature>
<proteinExistence type="predicted"/>
<evidence type="ECO:0000313" key="2">
    <source>
        <dbReference type="EMBL" id="KAL3677736.1"/>
    </source>
</evidence>
<keyword evidence="3" id="KW-1185">Reference proteome</keyword>
<dbReference type="EMBL" id="JBJQOH010000007">
    <property type="protein sequence ID" value="KAL3677736.1"/>
    <property type="molecule type" value="Genomic_DNA"/>
</dbReference>
<accession>A0ABD3GGD2</accession>
<organism evidence="2 3">
    <name type="scientific">Riccia sorocarpa</name>
    <dbReference type="NCBI Taxonomy" id="122646"/>
    <lineage>
        <taxon>Eukaryota</taxon>
        <taxon>Viridiplantae</taxon>
        <taxon>Streptophyta</taxon>
        <taxon>Embryophyta</taxon>
        <taxon>Marchantiophyta</taxon>
        <taxon>Marchantiopsida</taxon>
        <taxon>Marchantiidae</taxon>
        <taxon>Marchantiales</taxon>
        <taxon>Ricciaceae</taxon>
        <taxon>Riccia</taxon>
    </lineage>
</organism>
<dbReference type="AlphaFoldDB" id="A0ABD3GGD2"/>
<reference evidence="2 3" key="1">
    <citation type="submission" date="2024-09" db="EMBL/GenBank/DDBJ databases">
        <title>Chromosome-scale assembly of Riccia sorocarpa.</title>
        <authorList>
            <person name="Paukszto L."/>
        </authorList>
    </citation>
    <scope>NUCLEOTIDE SEQUENCE [LARGE SCALE GENOMIC DNA]</scope>
    <source>
        <strain evidence="2">LP-2024</strain>
        <tissue evidence="2">Aerial parts of the thallus</tissue>
    </source>
</reference>
<dbReference type="Proteomes" id="UP001633002">
    <property type="component" value="Unassembled WGS sequence"/>
</dbReference>
<name>A0ABD3GGD2_9MARC</name>
<evidence type="ECO:0000256" key="1">
    <source>
        <dbReference type="SAM" id="MobiDB-lite"/>
    </source>
</evidence>
<protein>
    <submittedName>
        <fullName evidence="2">Uncharacterized protein</fullName>
    </submittedName>
</protein>
<feature type="region of interest" description="Disordered" evidence="1">
    <location>
        <begin position="1"/>
        <end position="79"/>
    </location>
</feature>
<comment type="caution">
    <text evidence="2">The sequence shown here is derived from an EMBL/GenBank/DDBJ whole genome shotgun (WGS) entry which is preliminary data.</text>
</comment>
<gene>
    <name evidence="2" type="ORF">R1sor_020692</name>
</gene>
<sequence length="148" mass="16467">MERLSCPWRDQHKQEEDVASVPSLIGWQRLKGSKDATENEHTAVTDGNKSEDNNQSIGDGFSENGDEHSESAASDESLPRMVMPCVIVPRPVRDGSPFAVATAYHRDTEDTKDVSGVDDETSRLFPDKKTKCFQISVLLISSYASFRF</sequence>
<feature type="compositionally biased region" description="Basic and acidic residues" evidence="1">
    <location>
        <begin position="1"/>
        <end position="16"/>
    </location>
</feature>
<evidence type="ECO:0000313" key="3">
    <source>
        <dbReference type="Proteomes" id="UP001633002"/>
    </source>
</evidence>